<reference evidence="2 3" key="1">
    <citation type="submission" date="2023-01" db="EMBL/GenBank/DDBJ databases">
        <authorList>
            <person name="Whitehead M."/>
        </authorList>
    </citation>
    <scope>NUCLEOTIDE SEQUENCE [LARGE SCALE GENOMIC DNA]</scope>
</reference>
<protein>
    <submittedName>
        <fullName evidence="2">Uncharacterized protein</fullName>
    </submittedName>
</protein>
<evidence type="ECO:0000313" key="3">
    <source>
        <dbReference type="Proteomes" id="UP001160148"/>
    </source>
</evidence>
<dbReference type="EMBL" id="CARXXK010000003">
    <property type="protein sequence ID" value="CAI6363417.1"/>
    <property type="molecule type" value="Genomic_DNA"/>
</dbReference>
<dbReference type="InterPro" id="IPR005312">
    <property type="entry name" value="DUF1759"/>
</dbReference>
<gene>
    <name evidence="2" type="ORF">MEUPH1_LOCUS18369</name>
</gene>
<dbReference type="Proteomes" id="UP001160148">
    <property type="component" value="Unassembled WGS sequence"/>
</dbReference>
<organism evidence="2 3">
    <name type="scientific">Macrosiphum euphorbiae</name>
    <name type="common">potato aphid</name>
    <dbReference type="NCBI Taxonomy" id="13131"/>
    <lineage>
        <taxon>Eukaryota</taxon>
        <taxon>Metazoa</taxon>
        <taxon>Ecdysozoa</taxon>
        <taxon>Arthropoda</taxon>
        <taxon>Hexapoda</taxon>
        <taxon>Insecta</taxon>
        <taxon>Pterygota</taxon>
        <taxon>Neoptera</taxon>
        <taxon>Paraneoptera</taxon>
        <taxon>Hemiptera</taxon>
        <taxon>Sternorrhyncha</taxon>
        <taxon>Aphidomorpha</taxon>
        <taxon>Aphidoidea</taxon>
        <taxon>Aphididae</taxon>
        <taxon>Macrosiphini</taxon>
        <taxon>Macrosiphum</taxon>
    </lineage>
</organism>
<evidence type="ECO:0000256" key="1">
    <source>
        <dbReference type="SAM" id="MobiDB-lite"/>
    </source>
</evidence>
<dbReference type="Pfam" id="PF03564">
    <property type="entry name" value="DUF1759"/>
    <property type="match status" value="1"/>
</dbReference>
<feature type="compositionally biased region" description="Polar residues" evidence="1">
    <location>
        <begin position="61"/>
        <end position="74"/>
    </location>
</feature>
<accession>A0AAV0X6Z2</accession>
<comment type="caution">
    <text evidence="2">The sequence shown here is derived from an EMBL/GenBank/DDBJ whole genome shotgun (WGS) entry which is preliminary data.</text>
</comment>
<evidence type="ECO:0000313" key="2">
    <source>
        <dbReference type="EMBL" id="CAI6363417.1"/>
    </source>
</evidence>
<keyword evidence="3" id="KW-1185">Reference proteome</keyword>
<proteinExistence type="predicted"/>
<sequence length="144" mass="16159">MSSECDLKQIPPHQIKVEAWQHFELVQTAIEEVDSTSDHSQYRIDFENLFFETVAEAEQKTSSIRVNQNDTSVRSSDRGESVNSTSSDIKLAPLNIPVFGGKFTDWEPFKDMLIACVHTNDGLTPVKKIFHLRSSLTGDAANCI</sequence>
<name>A0AAV0X6Z2_9HEMI</name>
<feature type="region of interest" description="Disordered" evidence="1">
    <location>
        <begin position="61"/>
        <end position="85"/>
    </location>
</feature>
<dbReference type="AlphaFoldDB" id="A0AAV0X6Z2"/>